<proteinExistence type="predicted"/>
<protein>
    <submittedName>
        <fullName evidence="2">Uncharacterized protein</fullName>
    </submittedName>
</protein>
<dbReference type="InParanoid" id="A0A3P7DTZ7"/>
<dbReference type="FunCoup" id="A0A3P7DTZ7">
    <property type="interactions" value="33"/>
</dbReference>
<evidence type="ECO:0000313" key="2">
    <source>
        <dbReference type="EMBL" id="VDM07114.1"/>
    </source>
</evidence>
<reference evidence="2 3" key="1">
    <citation type="submission" date="2018-11" db="EMBL/GenBank/DDBJ databases">
        <authorList>
            <consortium name="Pathogen Informatics"/>
        </authorList>
    </citation>
    <scope>NUCLEOTIDE SEQUENCE [LARGE SCALE GENOMIC DNA]</scope>
</reference>
<dbReference type="AlphaFoldDB" id="A0A3P7DTZ7"/>
<name>A0A3P7DTZ7_WUCBA</name>
<feature type="region of interest" description="Disordered" evidence="1">
    <location>
        <begin position="1"/>
        <end position="25"/>
    </location>
</feature>
<evidence type="ECO:0000313" key="3">
    <source>
        <dbReference type="Proteomes" id="UP000270924"/>
    </source>
</evidence>
<dbReference type="OrthoDB" id="5814573at2759"/>
<sequence length="281" mass="32570">MNMESDNNPSHKSSCSSTMNSRKHSLTAQLTRTARRFSTTVAPQLTKLDPLPLLQYYKMLNIRLVDVAQLQTAIEGYITKNIVNFSPIDFEITDENNVRVLSVSLRPEEMILAKGIKRIFSITFDDSDPEECGTVIAKIRQPISGMRIFEFLELPCSNIVQISSYVDQCDRCQIKLVSNSIFNFFTSCRCFSTNTKWQFIKEGKIYAFIRPNCTFFDEDSLRLEWMPQADNELRMIVIAYGMIQMVREVFPSLNHIISEQYQQKIGNSLFLFIFLLFFYDT</sequence>
<dbReference type="EMBL" id="UYWW01000068">
    <property type="protein sequence ID" value="VDM07114.1"/>
    <property type="molecule type" value="Genomic_DNA"/>
</dbReference>
<organism evidence="2 3">
    <name type="scientific">Wuchereria bancrofti</name>
    <dbReference type="NCBI Taxonomy" id="6293"/>
    <lineage>
        <taxon>Eukaryota</taxon>
        <taxon>Metazoa</taxon>
        <taxon>Ecdysozoa</taxon>
        <taxon>Nematoda</taxon>
        <taxon>Chromadorea</taxon>
        <taxon>Rhabditida</taxon>
        <taxon>Spirurina</taxon>
        <taxon>Spiruromorpha</taxon>
        <taxon>Filarioidea</taxon>
        <taxon>Onchocercidae</taxon>
        <taxon>Wuchereria</taxon>
    </lineage>
</organism>
<keyword evidence="3" id="KW-1185">Reference proteome</keyword>
<dbReference type="Proteomes" id="UP000270924">
    <property type="component" value="Unassembled WGS sequence"/>
</dbReference>
<gene>
    <name evidence="2" type="ORF">WBA_LOCUS500</name>
</gene>
<dbReference type="OMA" id="GMRIFEF"/>
<evidence type="ECO:0000256" key="1">
    <source>
        <dbReference type="SAM" id="MobiDB-lite"/>
    </source>
</evidence>
<accession>A0A3P7DTZ7</accession>